<dbReference type="AlphaFoldDB" id="A0A9P0YWZ6"/>
<dbReference type="OrthoDB" id="1939479at2759"/>
<dbReference type="SUPFAM" id="SSF54001">
    <property type="entry name" value="Cysteine proteinases"/>
    <property type="match status" value="1"/>
</dbReference>
<name>A0A9P0YWZ6_CUSEU</name>
<comment type="similarity">
    <text evidence="1">Belongs to the peptidase C48 family.</text>
</comment>
<proteinExistence type="inferred from homology"/>
<evidence type="ECO:0000256" key="5">
    <source>
        <dbReference type="ARBA" id="ARBA00022807"/>
    </source>
</evidence>
<keyword evidence="5" id="KW-0788">Thiol protease</keyword>
<accession>A0A9P0YWZ6</accession>
<evidence type="ECO:0000313" key="7">
    <source>
        <dbReference type="EMBL" id="CAH9080174.1"/>
    </source>
</evidence>
<keyword evidence="8" id="KW-1185">Reference proteome</keyword>
<keyword evidence="4" id="KW-0378">Hydrolase</keyword>
<reference evidence="7" key="1">
    <citation type="submission" date="2022-07" db="EMBL/GenBank/DDBJ databases">
        <authorList>
            <person name="Macas J."/>
            <person name="Novak P."/>
            <person name="Neumann P."/>
        </authorList>
    </citation>
    <scope>NUCLEOTIDE SEQUENCE</scope>
</reference>
<evidence type="ECO:0000256" key="3">
    <source>
        <dbReference type="ARBA" id="ARBA00022786"/>
    </source>
</evidence>
<evidence type="ECO:0000256" key="4">
    <source>
        <dbReference type="ARBA" id="ARBA00022801"/>
    </source>
</evidence>
<dbReference type="GO" id="GO:0016929">
    <property type="term" value="F:deSUMOylase activity"/>
    <property type="evidence" value="ECO:0007669"/>
    <property type="project" value="TreeGrafter"/>
</dbReference>
<evidence type="ECO:0000313" key="8">
    <source>
        <dbReference type="Proteomes" id="UP001152484"/>
    </source>
</evidence>
<dbReference type="FunFam" id="3.40.395.10:FF:000005">
    <property type="entry name" value="Ubiquitin-like-specific protease ESD4"/>
    <property type="match status" value="1"/>
</dbReference>
<dbReference type="InterPro" id="IPR003653">
    <property type="entry name" value="Peptidase_C48_C"/>
</dbReference>
<keyword evidence="2" id="KW-0645">Protease</keyword>
<evidence type="ECO:0000256" key="1">
    <source>
        <dbReference type="ARBA" id="ARBA00005234"/>
    </source>
</evidence>
<sequence>MGALTVNRKRGEDYFKVCCRNEAPNLNQVSKRPRLSLTSPDLRGRLTANSVVSRFYRYPEVVAPIKREIHAPCRRTRFGVSANSRYSSTSCDFRENSCSEMGNIFTGLFKKGKPTAPDGLRHRPQPYEVIDIDDDTGKGNVSKVSFMEEAESWEKARIASPPKGGHGDVDMLDNFEKHEMERTTHPPSYPGATVVNNANVDMDFSVKAPNLMTLSNHEFDNMDLPVYKRLLNDLNKKYKDITFSTRNFQIELHEKRLQTCQLLRKTKKPEELIEDVITEPFAPLTDEENAEVAHAFSGSNRRKVLVTHRNSNIDITGTLLQCLEPGKWLNDEVINVYLELLKERETREPHKFLKCHFFNTFFYKKLINGKAGYNYQSVRRWTSKRKLGYCTFECDKIFVPIHKEIHWCLAVINRKDKKFQYLDSLRGSDNNVLKALARYYVDEVKDKSGEDIDVHSWDREIVEDLPEQQNGFDCGMFMIKYADFYSRNIGLCFNQEHMPYFRVRTAKEILRLKAD</sequence>
<evidence type="ECO:0000256" key="2">
    <source>
        <dbReference type="ARBA" id="ARBA00022670"/>
    </source>
</evidence>
<organism evidence="7 8">
    <name type="scientific">Cuscuta europaea</name>
    <name type="common">European dodder</name>
    <dbReference type="NCBI Taxonomy" id="41803"/>
    <lineage>
        <taxon>Eukaryota</taxon>
        <taxon>Viridiplantae</taxon>
        <taxon>Streptophyta</taxon>
        <taxon>Embryophyta</taxon>
        <taxon>Tracheophyta</taxon>
        <taxon>Spermatophyta</taxon>
        <taxon>Magnoliopsida</taxon>
        <taxon>eudicotyledons</taxon>
        <taxon>Gunneridae</taxon>
        <taxon>Pentapetalae</taxon>
        <taxon>asterids</taxon>
        <taxon>lamiids</taxon>
        <taxon>Solanales</taxon>
        <taxon>Convolvulaceae</taxon>
        <taxon>Cuscuteae</taxon>
        <taxon>Cuscuta</taxon>
        <taxon>Cuscuta subgen. Cuscuta</taxon>
    </lineage>
</organism>
<dbReference type="GO" id="GO:0016926">
    <property type="term" value="P:protein desumoylation"/>
    <property type="evidence" value="ECO:0007669"/>
    <property type="project" value="UniProtKB-ARBA"/>
</dbReference>
<feature type="domain" description="Ubiquitin-like protease family profile" evidence="6">
    <location>
        <begin position="313"/>
        <end position="485"/>
    </location>
</feature>
<dbReference type="GO" id="GO:0006508">
    <property type="term" value="P:proteolysis"/>
    <property type="evidence" value="ECO:0007669"/>
    <property type="project" value="UniProtKB-KW"/>
</dbReference>
<dbReference type="EMBL" id="CAMAPE010000013">
    <property type="protein sequence ID" value="CAH9080174.1"/>
    <property type="molecule type" value="Genomic_DNA"/>
</dbReference>
<comment type="caution">
    <text evidence="7">The sequence shown here is derived from an EMBL/GenBank/DDBJ whole genome shotgun (WGS) entry which is preliminary data.</text>
</comment>
<evidence type="ECO:0000259" key="6">
    <source>
        <dbReference type="PROSITE" id="PS50600"/>
    </source>
</evidence>
<dbReference type="GO" id="GO:0005634">
    <property type="term" value="C:nucleus"/>
    <property type="evidence" value="ECO:0007669"/>
    <property type="project" value="TreeGrafter"/>
</dbReference>
<protein>
    <recommendedName>
        <fullName evidence="6">Ubiquitin-like protease family profile domain-containing protein</fullName>
    </recommendedName>
</protein>
<dbReference type="InterPro" id="IPR038765">
    <property type="entry name" value="Papain-like_cys_pep_sf"/>
</dbReference>
<gene>
    <name evidence="7" type="ORF">CEURO_LOCUS7349</name>
</gene>
<dbReference type="PROSITE" id="PS50600">
    <property type="entry name" value="ULP_PROTEASE"/>
    <property type="match status" value="1"/>
</dbReference>
<dbReference type="PANTHER" id="PTHR12606:SF1">
    <property type="entry name" value="UBIQUITIN-LIKE-SPECIFIC PROTEASE 1A"/>
    <property type="match status" value="1"/>
</dbReference>
<dbReference type="Gene3D" id="3.40.395.10">
    <property type="entry name" value="Adenoviral Proteinase, Chain A"/>
    <property type="match status" value="1"/>
</dbReference>
<dbReference type="Proteomes" id="UP001152484">
    <property type="component" value="Unassembled WGS sequence"/>
</dbReference>
<keyword evidence="3" id="KW-0833">Ubl conjugation pathway</keyword>
<dbReference type="Pfam" id="PF02902">
    <property type="entry name" value="Peptidase_C48"/>
    <property type="match status" value="1"/>
</dbReference>
<dbReference type="PANTHER" id="PTHR12606">
    <property type="entry name" value="SENTRIN/SUMO-SPECIFIC PROTEASE"/>
    <property type="match status" value="1"/>
</dbReference>